<sequence length="178" mass="21187">MMNVTEAEKEEINTPNASYPDLERRLEQYIGRLFHKKYIWTENICNPAAVEFFGVMSLTDVRSPRRKLWYMYYCTSDQVDITVDRIHRKYGQKNMYDLFRKPIFSGAGLRSRVKNHFAALKWYVKGNILEAPPDTLYNDEKVINTITDLYYAERRRYYDFIMGQNVYYNSWGVAPPST</sequence>
<name>A0A6I8VEH5_DROPS</name>
<evidence type="ECO:0000313" key="3">
    <source>
        <dbReference type="RefSeq" id="XP_033234180.1"/>
    </source>
</evidence>
<evidence type="ECO:0000313" key="1">
    <source>
        <dbReference type="Proteomes" id="UP000001819"/>
    </source>
</evidence>
<protein>
    <submittedName>
        <fullName evidence="2">Uncharacterized protein isoform X3</fullName>
    </submittedName>
    <submittedName>
        <fullName evidence="3">Uncharacterized protein isoform X4</fullName>
    </submittedName>
</protein>
<dbReference type="AlphaFoldDB" id="A0A6I8VEH5"/>
<proteinExistence type="predicted"/>
<organism evidence="1 2">
    <name type="scientific">Drosophila pseudoobscura pseudoobscura</name>
    <name type="common">Fruit fly</name>
    <dbReference type="NCBI Taxonomy" id="46245"/>
    <lineage>
        <taxon>Eukaryota</taxon>
        <taxon>Metazoa</taxon>
        <taxon>Ecdysozoa</taxon>
        <taxon>Arthropoda</taxon>
        <taxon>Hexapoda</taxon>
        <taxon>Insecta</taxon>
        <taxon>Pterygota</taxon>
        <taxon>Neoptera</taxon>
        <taxon>Endopterygota</taxon>
        <taxon>Diptera</taxon>
        <taxon>Brachycera</taxon>
        <taxon>Muscomorpha</taxon>
        <taxon>Ephydroidea</taxon>
        <taxon>Drosophilidae</taxon>
        <taxon>Drosophila</taxon>
        <taxon>Sophophora</taxon>
    </lineage>
</organism>
<dbReference type="GeneID" id="4803970"/>
<gene>
    <name evidence="2 3" type="primary">LOC4803970</name>
</gene>
<reference evidence="1" key="1">
    <citation type="submission" date="2024-06" db="UniProtKB">
        <authorList>
            <consortium name="RefSeq"/>
        </authorList>
    </citation>
    <scope>NUCLEOTIDE SEQUENCE [LARGE SCALE GENOMIC DNA]</scope>
    <source>
        <strain evidence="3">MV-25-SWS-2005</strain>
        <strain evidence="1">MV2-25</strain>
        <tissue evidence="3">Whole body</tissue>
    </source>
</reference>
<reference evidence="2" key="2">
    <citation type="submission" date="2025-04" db="UniProtKB">
        <authorList>
            <consortium name="RefSeq"/>
        </authorList>
    </citation>
    <scope>IDENTIFICATION</scope>
    <source>
        <strain evidence="2">MV-25-SWS-2005</strain>
        <tissue evidence="2">Whole body</tissue>
    </source>
</reference>
<dbReference type="RefSeq" id="XP_015039519.1">
    <property type="nucleotide sequence ID" value="XM_015184033.2"/>
</dbReference>
<evidence type="ECO:0000313" key="2">
    <source>
        <dbReference type="RefSeq" id="XP_015039519.1"/>
    </source>
</evidence>
<accession>A0A6I8VEH5</accession>
<dbReference type="RefSeq" id="XP_033234180.1">
    <property type="nucleotide sequence ID" value="XM_033378289.1"/>
</dbReference>
<keyword evidence="1" id="KW-1185">Reference proteome</keyword>
<dbReference type="Proteomes" id="UP000001819">
    <property type="component" value="Chromosome 3"/>
</dbReference>
<dbReference type="Bgee" id="FBgn0245825">
    <property type="expression patterns" value="Expressed in insect adult head and 2 other cell types or tissues"/>
</dbReference>